<dbReference type="EMBL" id="BMAW01131409">
    <property type="protein sequence ID" value="GFU39313.1"/>
    <property type="molecule type" value="Genomic_DNA"/>
</dbReference>
<gene>
    <name evidence="1" type="ORF">NPIL_561241</name>
</gene>
<comment type="caution">
    <text evidence="1">The sequence shown here is derived from an EMBL/GenBank/DDBJ whole genome shotgun (WGS) entry which is preliminary data.</text>
</comment>
<dbReference type="AlphaFoldDB" id="A0A8X6QW09"/>
<reference evidence="1" key="1">
    <citation type="submission" date="2020-08" db="EMBL/GenBank/DDBJ databases">
        <title>Multicomponent nature underlies the extraordinary mechanical properties of spider dragline silk.</title>
        <authorList>
            <person name="Kono N."/>
            <person name="Nakamura H."/>
            <person name="Mori M."/>
            <person name="Yoshida Y."/>
            <person name="Ohtoshi R."/>
            <person name="Malay A.D."/>
            <person name="Moran D.A.P."/>
            <person name="Tomita M."/>
            <person name="Numata K."/>
            <person name="Arakawa K."/>
        </authorList>
    </citation>
    <scope>NUCLEOTIDE SEQUENCE</scope>
</reference>
<proteinExistence type="predicted"/>
<dbReference type="Proteomes" id="UP000887013">
    <property type="component" value="Unassembled WGS sequence"/>
</dbReference>
<protein>
    <submittedName>
        <fullName evidence="1">Uncharacterized protein</fullName>
    </submittedName>
</protein>
<accession>A0A8X6QW09</accession>
<evidence type="ECO:0000313" key="2">
    <source>
        <dbReference type="Proteomes" id="UP000887013"/>
    </source>
</evidence>
<keyword evidence="2" id="KW-1185">Reference proteome</keyword>
<evidence type="ECO:0000313" key="1">
    <source>
        <dbReference type="EMBL" id="GFU39313.1"/>
    </source>
</evidence>
<name>A0A8X6QW09_NEPPI</name>
<sequence>MHQRYISYKINPSDGNSDIIKTSRKCLRRITYDDHNCINEQAEKLCDNPHSIRDFDEILSADFRNMTGIRSNRYAAQVLKKENQKDEVSPYTWFNDEFPGVILKRLLQLSTEFFLISPDSEIEKSAPVKIKHYSPDSAQR</sequence>
<organism evidence="1 2">
    <name type="scientific">Nephila pilipes</name>
    <name type="common">Giant wood spider</name>
    <name type="synonym">Nephila maculata</name>
    <dbReference type="NCBI Taxonomy" id="299642"/>
    <lineage>
        <taxon>Eukaryota</taxon>
        <taxon>Metazoa</taxon>
        <taxon>Ecdysozoa</taxon>
        <taxon>Arthropoda</taxon>
        <taxon>Chelicerata</taxon>
        <taxon>Arachnida</taxon>
        <taxon>Araneae</taxon>
        <taxon>Araneomorphae</taxon>
        <taxon>Entelegynae</taxon>
        <taxon>Araneoidea</taxon>
        <taxon>Nephilidae</taxon>
        <taxon>Nephila</taxon>
    </lineage>
</organism>